<dbReference type="STRING" id="156889.Mmc1_0627"/>
<gene>
    <name evidence="2" type="ordered locus">Mmc1_0627</name>
</gene>
<name>A0L5A5_MAGMM</name>
<evidence type="ECO:0000313" key="2">
    <source>
        <dbReference type="EMBL" id="ABK43148.1"/>
    </source>
</evidence>
<reference evidence="3" key="1">
    <citation type="journal article" date="2009" name="Appl. Environ. Microbiol.">
        <title>Complete genome sequence of the chemolithoautotrophic marine magnetotactic coccus strain MC-1.</title>
        <authorList>
            <person name="Schubbe S."/>
            <person name="Williams T.J."/>
            <person name="Xie G."/>
            <person name="Kiss H.E."/>
            <person name="Brettin T.S."/>
            <person name="Martinez D."/>
            <person name="Ross C.A."/>
            <person name="Schuler D."/>
            <person name="Cox B.L."/>
            <person name="Nealson K.H."/>
            <person name="Bazylinski D.A."/>
        </authorList>
    </citation>
    <scope>NUCLEOTIDE SEQUENCE [LARGE SCALE GENOMIC DNA]</scope>
    <source>
        <strain evidence="3">ATCC BAA-1437 / JCM 17883 / MC-1</strain>
    </source>
</reference>
<protein>
    <recommendedName>
        <fullName evidence="1">Spore protein YkvP/CgeB glycosyl transferase-like domain-containing protein</fullName>
    </recommendedName>
</protein>
<organism evidence="2 3">
    <name type="scientific">Magnetococcus marinus (strain ATCC BAA-1437 / JCM 17883 / MC-1)</name>
    <dbReference type="NCBI Taxonomy" id="156889"/>
    <lineage>
        <taxon>Bacteria</taxon>
        <taxon>Pseudomonadati</taxon>
        <taxon>Pseudomonadota</taxon>
        <taxon>Magnetococcia</taxon>
        <taxon>Magnetococcales</taxon>
        <taxon>Magnetococcaceae</taxon>
        <taxon>Magnetococcus</taxon>
    </lineage>
</organism>
<dbReference type="InterPro" id="IPR055259">
    <property type="entry name" value="YkvP/CgeB_Glyco_trans-like"/>
</dbReference>
<reference evidence="2 3" key="2">
    <citation type="journal article" date="2012" name="Int. J. Syst. Evol. Microbiol.">
        <title>Magnetococcus marinus gen. nov., sp. nov., a marine, magnetotactic bacterium that represents a novel lineage (Magnetococcaceae fam. nov.; Magnetococcales ord. nov.) at the base of the Alphaproteobacteria.</title>
        <authorList>
            <person name="Bazylinski D.A."/>
            <person name="Williams T.J."/>
            <person name="Lefevre C.T."/>
            <person name="Berg R.J."/>
            <person name="Zhang C.L."/>
            <person name="Bowser S.S."/>
            <person name="Dean A.J."/>
            <person name="Beveridge T.J."/>
        </authorList>
    </citation>
    <scope>NUCLEOTIDE SEQUENCE [LARGE SCALE GENOMIC DNA]</scope>
    <source>
        <strain evidence="3">ATCC BAA-1437 / JCM 17883 / MC-1</strain>
    </source>
</reference>
<dbReference type="Pfam" id="PF13524">
    <property type="entry name" value="Glyco_trans_1_2"/>
    <property type="match status" value="1"/>
</dbReference>
<evidence type="ECO:0000313" key="3">
    <source>
        <dbReference type="Proteomes" id="UP000002586"/>
    </source>
</evidence>
<dbReference type="AlphaFoldDB" id="A0L5A5"/>
<proteinExistence type="predicted"/>
<dbReference type="Gene3D" id="3.40.50.2000">
    <property type="entry name" value="Glycogen Phosphorylase B"/>
    <property type="match status" value="1"/>
</dbReference>
<accession>A0L5A5</accession>
<dbReference type="EMBL" id="CP000471">
    <property type="protein sequence ID" value="ABK43148.1"/>
    <property type="molecule type" value="Genomic_DNA"/>
</dbReference>
<keyword evidence="3" id="KW-1185">Reference proteome</keyword>
<dbReference type="HOGENOM" id="CLU_643726_0_0_5"/>
<dbReference type="KEGG" id="mgm:Mmc1_0627"/>
<dbReference type="eggNOG" id="COG4641">
    <property type="taxonomic scope" value="Bacteria"/>
</dbReference>
<evidence type="ECO:0000259" key="1">
    <source>
        <dbReference type="Pfam" id="PF13524"/>
    </source>
</evidence>
<dbReference type="SUPFAM" id="SSF53756">
    <property type="entry name" value="UDP-Glycosyltransferase/glycogen phosphorylase"/>
    <property type="match status" value="1"/>
</dbReference>
<feature type="domain" description="Spore protein YkvP/CgeB glycosyl transferase-like" evidence="1">
    <location>
        <begin position="188"/>
        <end position="295"/>
    </location>
</feature>
<dbReference type="Proteomes" id="UP000002586">
    <property type="component" value="Chromosome"/>
</dbReference>
<sequence>MVSKVLLLYGYHYGTTGSFIEQSLRRQVQLCAVGAGHEQATEPGWRAGCERAATLQEIYQLLPRDFEPEVILVVESGEKFFPDGLQDAPCPCWYYAIDPHFNGEWQRDYALLFDRLFVSFKQYLPLFENVGHPWVRWLPHAYDPHVYYDHGAPERDIDIAFVGDMDPQTRPQRVMLLQALQAAGLQTCFTKGIWKEEVAKLFSRSKLVFNHNHDGVFNPRNFEGSSCGSVVVTNPAENLTDFFTPGENILIYEDAPSLVKLVQVVLSQPERLAQLAAGAAAVVKQHSWDQRMIDLFTMAQEPAVPIRTHFSQQQQMRANAMVYQSRGLPGKALSYWRSIAWQVERDFEVPVRITAIYAQFGFFPQMLALLVELLEMPNPPVEALMPLRNFMVEICCEQRHTRGAELLLEHFTTIAAEQRQKLQALC</sequence>